<dbReference type="Pfam" id="PF01740">
    <property type="entry name" value="STAS"/>
    <property type="match status" value="1"/>
</dbReference>
<dbReference type="Proteomes" id="UP000694941">
    <property type="component" value="Unplaced"/>
</dbReference>
<dbReference type="Pfam" id="PF00916">
    <property type="entry name" value="Sulfate_transp"/>
    <property type="match status" value="1"/>
</dbReference>
<evidence type="ECO:0000256" key="6">
    <source>
        <dbReference type="SAM" id="SignalP"/>
    </source>
</evidence>
<protein>
    <submittedName>
        <fullName evidence="9">Sulfate transporter-like</fullName>
    </submittedName>
</protein>
<evidence type="ECO:0000256" key="1">
    <source>
        <dbReference type="ARBA" id="ARBA00004141"/>
    </source>
</evidence>
<dbReference type="PROSITE" id="PS50801">
    <property type="entry name" value="STAS"/>
    <property type="match status" value="1"/>
</dbReference>
<evidence type="ECO:0000256" key="5">
    <source>
        <dbReference type="SAM" id="Phobius"/>
    </source>
</evidence>
<dbReference type="PANTHER" id="PTHR11814">
    <property type="entry name" value="SULFATE TRANSPORTER"/>
    <property type="match status" value="1"/>
</dbReference>
<evidence type="ECO:0000256" key="3">
    <source>
        <dbReference type="ARBA" id="ARBA00022989"/>
    </source>
</evidence>
<keyword evidence="2 5" id="KW-0812">Transmembrane</keyword>
<keyword evidence="3 5" id="KW-1133">Transmembrane helix</keyword>
<evidence type="ECO:0000313" key="8">
    <source>
        <dbReference type="Proteomes" id="UP000694941"/>
    </source>
</evidence>
<dbReference type="InterPro" id="IPR001902">
    <property type="entry name" value="SLC26A/SulP_fam"/>
</dbReference>
<reference evidence="9" key="1">
    <citation type="submission" date="2025-08" db="UniProtKB">
        <authorList>
            <consortium name="RefSeq"/>
        </authorList>
    </citation>
    <scope>IDENTIFICATION</scope>
    <source>
        <tissue evidence="9">Muscle</tissue>
    </source>
</reference>
<gene>
    <name evidence="9" type="primary">LOC106473121</name>
</gene>
<feature type="transmembrane region" description="Helical" evidence="5">
    <location>
        <begin position="33"/>
        <end position="58"/>
    </location>
</feature>
<dbReference type="GeneID" id="106473121"/>
<evidence type="ECO:0000256" key="4">
    <source>
        <dbReference type="ARBA" id="ARBA00023136"/>
    </source>
</evidence>
<dbReference type="InterPro" id="IPR011547">
    <property type="entry name" value="SLC26A/SulP_dom"/>
</dbReference>
<feature type="transmembrane region" description="Helical" evidence="5">
    <location>
        <begin position="70"/>
        <end position="92"/>
    </location>
</feature>
<keyword evidence="6" id="KW-0732">Signal</keyword>
<feature type="chain" id="PRO_5046332323" evidence="6">
    <location>
        <begin position="18"/>
        <end position="235"/>
    </location>
</feature>
<organism evidence="8 9">
    <name type="scientific">Limulus polyphemus</name>
    <name type="common">Atlantic horseshoe crab</name>
    <dbReference type="NCBI Taxonomy" id="6850"/>
    <lineage>
        <taxon>Eukaryota</taxon>
        <taxon>Metazoa</taxon>
        <taxon>Ecdysozoa</taxon>
        <taxon>Arthropoda</taxon>
        <taxon>Chelicerata</taxon>
        <taxon>Merostomata</taxon>
        <taxon>Xiphosura</taxon>
        <taxon>Limulidae</taxon>
        <taxon>Limulus</taxon>
    </lineage>
</organism>
<sequence>MPLVVLVIMGLIQDGTGGCTQIASLISSVLMLGFLYVATPLFYNLPKCILSCVIFGALKDMFIHIKELKNIWNISQVDGLIWLVTFVCVVLLDTGPGIIAGAIFSLLTVIYRLSYPYHTVLGTVPETEIYLDKEHYTKLQDICGIEIFHFGSVINYLNRHVFLSTLKEKTEQQTKRKSLVSDSLAKSKMNQKSDENLLRKKELHHIVIDCSSISYLDATGLDILLEVIRSIISDI</sequence>
<evidence type="ECO:0000259" key="7">
    <source>
        <dbReference type="PROSITE" id="PS50801"/>
    </source>
</evidence>
<dbReference type="RefSeq" id="XP_022257327.1">
    <property type="nucleotide sequence ID" value="XM_022401619.1"/>
</dbReference>
<name>A0ABM1TN71_LIMPO</name>
<dbReference type="SUPFAM" id="SSF52091">
    <property type="entry name" value="SpoIIaa-like"/>
    <property type="match status" value="1"/>
</dbReference>
<dbReference type="Gene3D" id="3.30.750.24">
    <property type="entry name" value="STAS domain"/>
    <property type="match status" value="1"/>
</dbReference>
<evidence type="ECO:0000256" key="2">
    <source>
        <dbReference type="ARBA" id="ARBA00022692"/>
    </source>
</evidence>
<accession>A0ABM1TN71</accession>
<feature type="signal peptide" evidence="6">
    <location>
        <begin position="1"/>
        <end position="17"/>
    </location>
</feature>
<feature type="domain" description="STAS" evidence="7">
    <location>
        <begin position="135"/>
        <end position="235"/>
    </location>
</feature>
<keyword evidence="4 5" id="KW-0472">Membrane</keyword>
<dbReference type="InterPro" id="IPR036513">
    <property type="entry name" value="STAS_dom_sf"/>
</dbReference>
<proteinExistence type="predicted"/>
<evidence type="ECO:0000313" key="9">
    <source>
        <dbReference type="RefSeq" id="XP_022257327.1"/>
    </source>
</evidence>
<keyword evidence="8" id="KW-1185">Reference proteome</keyword>
<dbReference type="InterPro" id="IPR002645">
    <property type="entry name" value="STAS_dom"/>
</dbReference>
<comment type="subcellular location">
    <subcellularLocation>
        <location evidence="1">Membrane</location>
        <topology evidence="1">Multi-pass membrane protein</topology>
    </subcellularLocation>
</comment>